<dbReference type="SUPFAM" id="SSF56219">
    <property type="entry name" value="DNase I-like"/>
    <property type="match status" value="1"/>
</dbReference>
<evidence type="ECO:0008006" key="5">
    <source>
        <dbReference type="Google" id="ProtNLM"/>
    </source>
</evidence>
<accession>A0ABP8W986</accession>
<dbReference type="EMBL" id="BAABIM010000002">
    <property type="protein sequence ID" value="GAA4684795.1"/>
    <property type="molecule type" value="Genomic_DNA"/>
</dbReference>
<feature type="signal peptide" evidence="2">
    <location>
        <begin position="1"/>
        <end position="28"/>
    </location>
</feature>
<name>A0ABP8W986_9ACTN</name>
<protein>
    <recommendedName>
        <fullName evidence="5">Endonuclease/exonuclease/phosphatase domain-containing protein</fullName>
    </recommendedName>
</protein>
<keyword evidence="2" id="KW-0732">Signal</keyword>
<evidence type="ECO:0000313" key="4">
    <source>
        <dbReference type="Proteomes" id="UP001500621"/>
    </source>
</evidence>
<evidence type="ECO:0000313" key="3">
    <source>
        <dbReference type="EMBL" id="GAA4684795.1"/>
    </source>
</evidence>
<feature type="chain" id="PRO_5045514637" description="Endonuclease/exonuclease/phosphatase domain-containing protein" evidence="2">
    <location>
        <begin position="29"/>
        <end position="346"/>
    </location>
</feature>
<dbReference type="InterPro" id="IPR036691">
    <property type="entry name" value="Endo/exonu/phosph_ase_sf"/>
</dbReference>
<feature type="compositionally biased region" description="Low complexity" evidence="1">
    <location>
        <begin position="69"/>
        <end position="83"/>
    </location>
</feature>
<dbReference type="Gene3D" id="3.60.10.10">
    <property type="entry name" value="Endonuclease/exonuclease/phosphatase"/>
    <property type="match status" value="1"/>
</dbReference>
<sequence length="346" mass="37254">MPAWTGPPRSLIVATVAAFVLAPIVSSAGQDAEPPSGSSAAEQASLSSGTTTSPTDPTSPTAPLPPRQAEPAPVEAEAAEPAEPVVVPRTIGVATFNQFRKLTPEQLTSDARALARNPRADIIGWQEAWDTRGILRDLGELGWSTRSFPRGAKELSVSWRTKDFTFVGAEQRQVARGVDDGTGRYPFGDRWAIRVTLRDKASGELISVLNTHLPQAIEDLENPGRWALTYNSARARTQLTRLARMWGQAPGRWVVGTGDYNVDAGAERRVRPEGGLSDVFAGRAVSSYAVLGTDVADTHPVSGRHIDYVHVSKKSLSRGRVAFAAHWAVTGLNSDHRALLARLRLS</sequence>
<dbReference type="Proteomes" id="UP001500621">
    <property type="component" value="Unassembled WGS sequence"/>
</dbReference>
<dbReference type="RefSeq" id="WP_345265838.1">
    <property type="nucleotide sequence ID" value="NZ_BAABIM010000002.1"/>
</dbReference>
<comment type="caution">
    <text evidence="3">The sequence shown here is derived from an EMBL/GenBank/DDBJ whole genome shotgun (WGS) entry which is preliminary data.</text>
</comment>
<feature type="region of interest" description="Disordered" evidence="1">
    <location>
        <begin position="28"/>
        <end position="83"/>
    </location>
</feature>
<keyword evidence="4" id="KW-1185">Reference proteome</keyword>
<reference evidence="4" key="1">
    <citation type="journal article" date="2019" name="Int. J. Syst. Evol. Microbiol.">
        <title>The Global Catalogue of Microorganisms (GCM) 10K type strain sequencing project: providing services to taxonomists for standard genome sequencing and annotation.</title>
        <authorList>
            <consortium name="The Broad Institute Genomics Platform"/>
            <consortium name="The Broad Institute Genome Sequencing Center for Infectious Disease"/>
            <person name="Wu L."/>
            <person name="Ma J."/>
        </authorList>
    </citation>
    <scope>NUCLEOTIDE SEQUENCE [LARGE SCALE GENOMIC DNA]</scope>
    <source>
        <strain evidence="4">JCM 18127</strain>
    </source>
</reference>
<evidence type="ECO:0000256" key="2">
    <source>
        <dbReference type="SAM" id="SignalP"/>
    </source>
</evidence>
<organism evidence="3 4">
    <name type="scientific">Nocardioides nanhaiensis</name>
    <dbReference type="NCBI Taxonomy" id="1476871"/>
    <lineage>
        <taxon>Bacteria</taxon>
        <taxon>Bacillati</taxon>
        <taxon>Actinomycetota</taxon>
        <taxon>Actinomycetes</taxon>
        <taxon>Propionibacteriales</taxon>
        <taxon>Nocardioidaceae</taxon>
        <taxon>Nocardioides</taxon>
    </lineage>
</organism>
<gene>
    <name evidence="3" type="ORF">GCM10023226_22820</name>
</gene>
<proteinExistence type="predicted"/>
<feature type="compositionally biased region" description="Low complexity" evidence="1">
    <location>
        <begin position="44"/>
        <end position="59"/>
    </location>
</feature>
<evidence type="ECO:0000256" key="1">
    <source>
        <dbReference type="SAM" id="MobiDB-lite"/>
    </source>
</evidence>